<dbReference type="InterPro" id="IPR017853">
    <property type="entry name" value="GH"/>
</dbReference>
<gene>
    <name evidence="5" type="ORF">S01H1_07319</name>
</gene>
<dbReference type="InterPro" id="IPR015883">
    <property type="entry name" value="Glyco_hydro_20_cat"/>
</dbReference>
<feature type="compositionally biased region" description="Gly residues" evidence="3">
    <location>
        <begin position="345"/>
        <end position="354"/>
    </location>
</feature>
<keyword evidence="2" id="KW-0378">Hydrolase</keyword>
<dbReference type="SUPFAM" id="SSF51445">
    <property type="entry name" value="(Trans)glycosidases"/>
    <property type="match status" value="1"/>
</dbReference>
<dbReference type="PANTHER" id="PTHR21040">
    <property type="entry name" value="BCDNA.GH04120"/>
    <property type="match status" value="1"/>
</dbReference>
<dbReference type="PANTHER" id="PTHR21040:SF8">
    <property type="entry name" value="BCDNA.GH04120"/>
    <property type="match status" value="1"/>
</dbReference>
<feature type="domain" description="Glycoside hydrolase family 20 catalytic" evidence="4">
    <location>
        <begin position="4"/>
        <end position="174"/>
    </location>
</feature>
<proteinExistence type="inferred from homology"/>
<evidence type="ECO:0000313" key="5">
    <source>
        <dbReference type="EMBL" id="GAF68348.1"/>
    </source>
</evidence>
<dbReference type="Gene3D" id="3.20.20.80">
    <property type="entry name" value="Glycosidases"/>
    <property type="match status" value="1"/>
</dbReference>
<dbReference type="GO" id="GO:0005975">
    <property type="term" value="P:carbohydrate metabolic process"/>
    <property type="evidence" value="ECO:0007669"/>
    <property type="project" value="InterPro"/>
</dbReference>
<evidence type="ECO:0000259" key="4">
    <source>
        <dbReference type="Pfam" id="PF00728"/>
    </source>
</evidence>
<feature type="non-terminal residue" evidence="5">
    <location>
        <position position="469"/>
    </location>
</feature>
<dbReference type="GO" id="GO:0004563">
    <property type="term" value="F:beta-N-acetylhexosaminidase activity"/>
    <property type="evidence" value="ECO:0007669"/>
    <property type="project" value="UniProtKB-ARBA"/>
</dbReference>
<name>X0RHV4_9ZZZZ</name>
<reference evidence="5" key="1">
    <citation type="journal article" date="2014" name="Front. Microbiol.">
        <title>High frequency of phylogenetically diverse reductive dehalogenase-homologous genes in deep subseafloor sedimentary metagenomes.</title>
        <authorList>
            <person name="Kawai M."/>
            <person name="Futagami T."/>
            <person name="Toyoda A."/>
            <person name="Takaki Y."/>
            <person name="Nishi S."/>
            <person name="Hori S."/>
            <person name="Arai W."/>
            <person name="Tsubouchi T."/>
            <person name="Morono Y."/>
            <person name="Uchiyama I."/>
            <person name="Ito T."/>
            <person name="Fujiyama A."/>
            <person name="Inagaki F."/>
            <person name="Takami H."/>
        </authorList>
    </citation>
    <scope>NUCLEOTIDE SEQUENCE</scope>
    <source>
        <strain evidence="5">Expedition CK06-06</strain>
    </source>
</reference>
<comment type="caution">
    <text evidence="5">The sequence shown here is derived from an EMBL/GenBank/DDBJ whole genome shotgun (WGS) entry which is preliminary data.</text>
</comment>
<feature type="region of interest" description="Disordered" evidence="3">
    <location>
        <begin position="339"/>
        <end position="365"/>
    </location>
</feature>
<evidence type="ECO:0000256" key="1">
    <source>
        <dbReference type="ARBA" id="ARBA00006285"/>
    </source>
</evidence>
<dbReference type="InterPro" id="IPR038901">
    <property type="entry name" value="HEXDC-like"/>
</dbReference>
<evidence type="ECO:0000256" key="2">
    <source>
        <dbReference type="ARBA" id="ARBA00022801"/>
    </source>
</evidence>
<organism evidence="5">
    <name type="scientific">marine sediment metagenome</name>
    <dbReference type="NCBI Taxonomy" id="412755"/>
    <lineage>
        <taxon>unclassified sequences</taxon>
        <taxon>metagenomes</taxon>
        <taxon>ecological metagenomes</taxon>
    </lineage>
</organism>
<evidence type="ECO:0000256" key="3">
    <source>
        <dbReference type="SAM" id="MobiDB-lite"/>
    </source>
</evidence>
<protein>
    <recommendedName>
        <fullName evidence="4">Glycoside hydrolase family 20 catalytic domain-containing protein</fullName>
    </recommendedName>
</protein>
<comment type="similarity">
    <text evidence="1">Belongs to the glycosyl hydrolase 20 family.</text>
</comment>
<sequence length="469" mass="53720">KRIETLKRLLDWLAFFKVNCIGFEMEDKYEYPSHPIIGVPGAYTKEQMQELTRYALERHIQLVPVIQSPAHMAYVLKHDQFAHLRSDGSNYQVCMCDEEAIQLIFDMYQDMIEATPGVKYFHVSTDEVYYAGTCEKCDRPYNDENRSQAWVDYAKRAHRFLTERGRRMLAWVEYPLLPKHILQLPPDLIDGVMGSNPDFIANEAKVGIRQLAYSSTQGGELLFPNHFPAYYRGRQTRGRLEGLSQTVRRGLAMGANPIGSFAAAWDDCGLHEECFWLGWITVTQYAWTHLKPTVEQNVADFMDAFYGPGQGDMVEVYQLLIEGARFFEDGWDRIVSKERPRGYGNSNGKGVGGGRSDRLLETPELPGPKKLSVKPTFSTKYAERIERARALKKNNDRLLYMLNRNIGRVERNCYNLEVYLSIAWMERHFINTLLTLESAEQSLLSAAEADKEGRPARAVANLTEANNKV</sequence>
<dbReference type="AlphaFoldDB" id="X0RHV4"/>
<accession>X0RHV4</accession>
<dbReference type="Pfam" id="PF00728">
    <property type="entry name" value="Glyco_hydro_20"/>
    <property type="match status" value="1"/>
</dbReference>
<feature type="non-terminal residue" evidence="5">
    <location>
        <position position="1"/>
    </location>
</feature>
<dbReference type="EMBL" id="BARS01003775">
    <property type="protein sequence ID" value="GAF68348.1"/>
    <property type="molecule type" value="Genomic_DNA"/>
</dbReference>